<dbReference type="EMBL" id="DS027052">
    <property type="protein sequence ID" value="EAW11137.1"/>
    <property type="molecule type" value="Genomic_DNA"/>
</dbReference>
<dbReference type="Proteomes" id="UP000006701">
    <property type="component" value="Unassembled WGS sequence"/>
</dbReference>
<organism evidence="1 2">
    <name type="scientific">Aspergillus clavatus (strain ATCC 1007 / CBS 513.65 / DSM 816 / NCTC 3887 / NRRL 1 / QM 1276 / 107)</name>
    <dbReference type="NCBI Taxonomy" id="344612"/>
    <lineage>
        <taxon>Eukaryota</taxon>
        <taxon>Fungi</taxon>
        <taxon>Dikarya</taxon>
        <taxon>Ascomycota</taxon>
        <taxon>Pezizomycotina</taxon>
        <taxon>Eurotiomycetes</taxon>
        <taxon>Eurotiomycetidae</taxon>
        <taxon>Eurotiales</taxon>
        <taxon>Aspergillaceae</taxon>
        <taxon>Aspergillus</taxon>
        <taxon>Aspergillus subgen. Fumigati</taxon>
    </lineage>
</organism>
<dbReference type="AlphaFoldDB" id="A1CE38"/>
<accession>A1CE38</accession>
<reference evidence="1 2" key="1">
    <citation type="journal article" date="2008" name="PLoS Genet.">
        <title>Genomic islands in the pathogenic filamentous fungus Aspergillus fumigatus.</title>
        <authorList>
            <person name="Fedorova N.D."/>
            <person name="Khaldi N."/>
            <person name="Joardar V.S."/>
            <person name="Maiti R."/>
            <person name="Amedeo P."/>
            <person name="Anderson M.J."/>
            <person name="Crabtree J."/>
            <person name="Silva J.C."/>
            <person name="Badger J.H."/>
            <person name="Albarraq A."/>
            <person name="Angiuoli S."/>
            <person name="Bussey H."/>
            <person name="Bowyer P."/>
            <person name="Cotty P.J."/>
            <person name="Dyer P.S."/>
            <person name="Egan A."/>
            <person name="Galens K."/>
            <person name="Fraser-Liggett C.M."/>
            <person name="Haas B.J."/>
            <person name="Inman J.M."/>
            <person name="Kent R."/>
            <person name="Lemieux S."/>
            <person name="Malavazi I."/>
            <person name="Orvis J."/>
            <person name="Roemer T."/>
            <person name="Ronning C.M."/>
            <person name="Sundaram J.P."/>
            <person name="Sutton G."/>
            <person name="Turner G."/>
            <person name="Venter J.C."/>
            <person name="White O.R."/>
            <person name="Whitty B.R."/>
            <person name="Youngman P."/>
            <person name="Wolfe K.H."/>
            <person name="Goldman G.H."/>
            <person name="Wortman J.R."/>
            <person name="Jiang B."/>
            <person name="Denning D.W."/>
            <person name="Nierman W.C."/>
        </authorList>
    </citation>
    <scope>NUCLEOTIDE SEQUENCE [LARGE SCALE GENOMIC DNA]</scope>
    <source>
        <strain evidence="2">ATCC 1007 / CBS 513.65 / DSM 816 / NCTC 3887 / NRRL 1</strain>
    </source>
</reference>
<name>A1CE38_ASPCL</name>
<keyword evidence="2" id="KW-1185">Reference proteome</keyword>
<proteinExistence type="predicted"/>
<dbReference type="RefSeq" id="XP_001272563.1">
    <property type="nucleotide sequence ID" value="XM_001272562.1"/>
</dbReference>
<gene>
    <name evidence="1" type="ORF">ACLA_088260</name>
</gene>
<dbReference type="VEuPathDB" id="FungiDB:ACLA_088260"/>
<evidence type="ECO:0000313" key="1">
    <source>
        <dbReference type="EMBL" id="EAW11137.1"/>
    </source>
</evidence>
<dbReference type="HOGENOM" id="CLU_2670628_0_0_1"/>
<dbReference type="GeneID" id="4705066"/>
<evidence type="ECO:0000313" key="2">
    <source>
        <dbReference type="Proteomes" id="UP000006701"/>
    </source>
</evidence>
<sequence length="75" mass="8265">MAISSSLATLSAFPFLTLEEFWSACCALSSRLDGIADPARLGYSSIRLMQQVAVSNSPGLFKTPVLNRRTMFYQE</sequence>
<dbReference type="OrthoDB" id="4089664at2759"/>
<dbReference type="KEGG" id="act:ACLA_088260"/>
<protein>
    <submittedName>
        <fullName evidence="1">Uncharacterized protein</fullName>
    </submittedName>
</protein>